<dbReference type="EMBL" id="PEBX01000028">
    <property type="protein sequence ID" value="PTQ56439.1"/>
    <property type="molecule type" value="Genomic_DNA"/>
</dbReference>
<protein>
    <recommendedName>
        <fullName evidence="3">DUF1641 domain-containing protein</fullName>
    </recommendedName>
</protein>
<dbReference type="InterPro" id="IPR012440">
    <property type="entry name" value="DUF1641"/>
</dbReference>
<dbReference type="PANTHER" id="PTHR39180">
    <property type="match status" value="1"/>
</dbReference>
<dbReference type="AlphaFoldDB" id="A0A2R6Y178"/>
<name>A0A2R6Y178_9BACL</name>
<reference evidence="2" key="1">
    <citation type="journal article" date="2018" name="Sci. Rep.">
        <title>Lignite coal burning seam in the remote Altai Mountains harbors a hydrogen-driven thermophilic microbial community.</title>
        <authorList>
            <person name="Kadnikov V.V."/>
            <person name="Mardanov A.V."/>
            <person name="Ivasenko D.A."/>
            <person name="Antsiferov D.V."/>
            <person name="Beletsky A.V."/>
            <person name="Karnachuk O.V."/>
            <person name="Ravin N.V."/>
        </authorList>
    </citation>
    <scope>NUCLEOTIDE SEQUENCE [LARGE SCALE GENOMIC DNA]</scope>
</reference>
<evidence type="ECO:0000313" key="1">
    <source>
        <dbReference type="EMBL" id="PTQ56439.1"/>
    </source>
</evidence>
<evidence type="ECO:0000313" key="2">
    <source>
        <dbReference type="Proteomes" id="UP000244338"/>
    </source>
</evidence>
<dbReference type="Proteomes" id="UP000244338">
    <property type="component" value="Unassembled WGS sequence"/>
</dbReference>
<dbReference type="Pfam" id="PF07849">
    <property type="entry name" value="DUF1641"/>
    <property type="match status" value="1"/>
</dbReference>
<gene>
    <name evidence="1" type="ORF">BSOLF_0207</name>
</gene>
<organism evidence="1 2">
    <name type="scientific">Candidatus Carbonibacillus altaicus</name>
    <dbReference type="NCBI Taxonomy" id="2163959"/>
    <lineage>
        <taxon>Bacteria</taxon>
        <taxon>Bacillati</taxon>
        <taxon>Bacillota</taxon>
        <taxon>Bacilli</taxon>
        <taxon>Bacillales</taxon>
        <taxon>Candidatus Carbonibacillus</taxon>
    </lineage>
</organism>
<comment type="caution">
    <text evidence="1">The sequence shown here is derived from an EMBL/GenBank/DDBJ whole genome shotgun (WGS) entry which is preliminary data.</text>
</comment>
<dbReference type="PANTHER" id="PTHR39180:SF2">
    <property type="entry name" value="DUF1641 DOMAIN-CONTAINING PROTEIN"/>
    <property type="match status" value="1"/>
</dbReference>
<sequence>MFDVIDETTEQNLERRLADPQTVKEIARLLDRLESINALFTMLESFLARGPEIADSINGLVEVLREGASSNQIGNQVTLLFTAGQKITSLVESEQVQSLLSSDVLDPESIQLIGKLARAMRQAVNDASDPALMSKRVGLMGLVRLLSDPQVQPAINFVAALARHFSRELTSNA</sequence>
<proteinExistence type="predicted"/>
<evidence type="ECO:0008006" key="3">
    <source>
        <dbReference type="Google" id="ProtNLM"/>
    </source>
</evidence>
<accession>A0A2R6Y178</accession>